<sequence length="83" mass="9080">MQNSVLAEEDPVSAPSTIPERAALAKAKSPVLLPAESWTIHYLIQSRCILSRATRQNPKLVAEIFANPKSTQRLVPTPCVQVT</sequence>
<evidence type="ECO:0000313" key="1">
    <source>
        <dbReference type="EMBL" id="RKF78653.1"/>
    </source>
</evidence>
<organism evidence="1 2">
    <name type="scientific">Golovinomyces cichoracearum</name>
    <dbReference type="NCBI Taxonomy" id="62708"/>
    <lineage>
        <taxon>Eukaryota</taxon>
        <taxon>Fungi</taxon>
        <taxon>Dikarya</taxon>
        <taxon>Ascomycota</taxon>
        <taxon>Pezizomycotina</taxon>
        <taxon>Leotiomycetes</taxon>
        <taxon>Erysiphales</taxon>
        <taxon>Erysiphaceae</taxon>
        <taxon>Golovinomyces</taxon>
    </lineage>
</organism>
<keyword evidence="2" id="KW-1185">Reference proteome</keyword>
<proteinExistence type="predicted"/>
<feature type="non-terminal residue" evidence="1">
    <location>
        <position position="83"/>
    </location>
</feature>
<evidence type="ECO:0000313" key="2">
    <source>
        <dbReference type="Proteomes" id="UP000283383"/>
    </source>
</evidence>
<dbReference type="Proteomes" id="UP000283383">
    <property type="component" value="Unassembled WGS sequence"/>
</dbReference>
<name>A0A420IVW1_9PEZI</name>
<protein>
    <submittedName>
        <fullName evidence="1">Uncharacterized protein</fullName>
    </submittedName>
</protein>
<gene>
    <name evidence="1" type="ORF">GcM3_062036</name>
</gene>
<comment type="caution">
    <text evidence="1">The sequence shown here is derived from an EMBL/GenBank/DDBJ whole genome shotgun (WGS) entry which is preliminary data.</text>
</comment>
<dbReference type="EMBL" id="MCBQ01006250">
    <property type="protein sequence ID" value="RKF78653.1"/>
    <property type="molecule type" value="Genomic_DNA"/>
</dbReference>
<accession>A0A420IVW1</accession>
<reference evidence="1 2" key="1">
    <citation type="journal article" date="2018" name="BMC Genomics">
        <title>Comparative genome analyses reveal sequence features reflecting distinct modes of host-adaptation between dicot and monocot powdery mildew.</title>
        <authorList>
            <person name="Wu Y."/>
            <person name="Ma X."/>
            <person name="Pan Z."/>
            <person name="Kale S.D."/>
            <person name="Song Y."/>
            <person name="King H."/>
            <person name="Zhang Q."/>
            <person name="Presley C."/>
            <person name="Deng X."/>
            <person name="Wei C.I."/>
            <person name="Xiao S."/>
        </authorList>
    </citation>
    <scope>NUCLEOTIDE SEQUENCE [LARGE SCALE GENOMIC DNA]</scope>
    <source>
        <strain evidence="1">UMSG3</strain>
    </source>
</reference>
<dbReference type="AlphaFoldDB" id="A0A420IVW1"/>